<evidence type="ECO:0000259" key="1">
    <source>
        <dbReference type="Pfam" id="PF00561"/>
    </source>
</evidence>
<evidence type="ECO:0000313" key="2">
    <source>
        <dbReference type="EMBL" id="MDJ1482897.1"/>
    </source>
</evidence>
<dbReference type="AlphaFoldDB" id="A0AAE3U8Q2"/>
<dbReference type="Gene3D" id="3.40.50.1820">
    <property type="entry name" value="alpha/beta hydrolase"/>
    <property type="match status" value="1"/>
</dbReference>
<name>A0AAE3U8Q2_9BACT</name>
<accession>A0AAE3U8Q2</accession>
<keyword evidence="2" id="KW-0378">Hydrolase</keyword>
<dbReference type="EMBL" id="JASJOS010000009">
    <property type="protein sequence ID" value="MDJ1482897.1"/>
    <property type="molecule type" value="Genomic_DNA"/>
</dbReference>
<dbReference type="Pfam" id="PF00561">
    <property type="entry name" value="Abhydrolase_1"/>
    <property type="match status" value="1"/>
</dbReference>
<dbReference type="RefSeq" id="WP_313982300.1">
    <property type="nucleotide sequence ID" value="NZ_JASJOS010000009.1"/>
</dbReference>
<sequence>MLLKLTTLLTILLVCKIPILAQQKSDTIIPLETLFQEAKSEFSHFEKVHGHVTLTPNGHMHYLTWGNRSGIPLVWSHGSLTNAFEVLPFVDQLVKAGYYVIAIDYYGHGQTPIPDHEVSLYHIADDIKYILDELKIRKTVIGGWSRGAMISTAFYDTYPDRVLGIILEDGGSVSSNTYYHKMDSTQLTQRIDQLFKDRLQEQIFNSEFETYQAYYDPAEKGNQFSLLAWIRPTKNGKWALSPGVLQLLHMQTPEQFLENILYPTRVPLFAESMAILEPKIIYRNLSVPLLIIDPTHSDDLFPFETENARLQKQHPALIEHKIYPNTGHNVHYEHPDQFLKDVINFLKRIKQYNHLR</sequence>
<dbReference type="SUPFAM" id="SSF53474">
    <property type="entry name" value="alpha/beta-Hydrolases"/>
    <property type="match status" value="1"/>
</dbReference>
<dbReference type="GO" id="GO:0016787">
    <property type="term" value="F:hydrolase activity"/>
    <property type="evidence" value="ECO:0007669"/>
    <property type="project" value="UniProtKB-KW"/>
</dbReference>
<dbReference type="PANTHER" id="PTHR43798:SF33">
    <property type="entry name" value="HYDROLASE, PUTATIVE (AFU_ORTHOLOGUE AFUA_2G14860)-RELATED"/>
    <property type="match status" value="1"/>
</dbReference>
<organism evidence="2 3">
    <name type="scientific">Xanthocytophaga flava</name>
    <dbReference type="NCBI Taxonomy" id="3048013"/>
    <lineage>
        <taxon>Bacteria</taxon>
        <taxon>Pseudomonadati</taxon>
        <taxon>Bacteroidota</taxon>
        <taxon>Cytophagia</taxon>
        <taxon>Cytophagales</taxon>
        <taxon>Rhodocytophagaceae</taxon>
        <taxon>Xanthocytophaga</taxon>
    </lineage>
</organism>
<dbReference type="InterPro" id="IPR050266">
    <property type="entry name" value="AB_hydrolase_sf"/>
</dbReference>
<proteinExistence type="predicted"/>
<dbReference type="Proteomes" id="UP001241110">
    <property type="component" value="Unassembled WGS sequence"/>
</dbReference>
<dbReference type="InterPro" id="IPR029058">
    <property type="entry name" value="AB_hydrolase_fold"/>
</dbReference>
<reference evidence="2" key="1">
    <citation type="submission" date="2023-05" db="EMBL/GenBank/DDBJ databases">
        <authorList>
            <person name="Zhang X."/>
        </authorList>
    </citation>
    <scope>NUCLEOTIDE SEQUENCE</scope>
    <source>
        <strain evidence="2">YF14B1</strain>
    </source>
</reference>
<dbReference type="GO" id="GO:0016020">
    <property type="term" value="C:membrane"/>
    <property type="evidence" value="ECO:0007669"/>
    <property type="project" value="TreeGrafter"/>
</dbReference>
<feature type="domain" description="AB hydrolase-1" evidence="1">
    <location>
        <begin position="80"/>
        <end position="335"/>
    </location>
</feature>
<dbReference type="InterPro" id="IPR000073">
    <property type="entry name" value="AB_hydrolase_1"/>
</dbReference>
<dbReference type="PANTHER" id="PTHR43798">
    <property type="entry name" value="MONOACYLGLYCEROL LIPASE"/>
    <property type="match status" value="1"/>
</dbReference>
<evidence type="ECO:0000313" key="3">
    <source>
        <dbReference type="Proteomes" id="UP001241110"/>
    </source>
</evidence>
<comment type="caution">
    <text evidence="2">The sequence shown here is derived from an EMBL/GenBank/DDBJ whole genome shotgun (WGS) entry which is preliminary data.</text>
</comment>
<gene>
    <name evidence="2" type="ORF">QNI16_20515</name>
</gene>
<protein>
    <submittedName>
        <fullName evidence="2">Alpha/beta hydrolase</fullName>
    </submittedName>
</protein>